<keyword evidence="3" id="KW-1003">Cell membrane</keyword>
<dbReference type="EMBL" id="QFBC01000009">
    <property type="protein sequence ID" value="PWE54649.1"/>
    <property type="molecule type" value="Genomic_DNA"/>
</dbReference>
<feature type="transmembrane region" description="Helical" evidence="7">
    <location>
        <begin position="155"/>
        <end position="177"/>
    </location>
</feature>
<keyword evidence="6 7" id="KW-0472">Membrane</keyword>
<evidence type="ECO:0000256" key="6">
    <source>
        <dbReference type="ARBA" id="ARBA00023136"/>
    </source>
</evidence>
<evidence type="ECO:0000256" key="3">
    <source>
        <dbReference type="ARBA" id="ARBA00022475"/>
    </source>
</evidence>
<evidence type="ECO:0000256" key="1">
    <source>
        <dbReference type="ARBA" id="ARBA00004651"/>
    </source>
</evidence>
<dbReference type="PANTHER" id="PTHR30106:SF2">
    <property type="entry name" value="UPF0324 INNER MEMBRANE PROTEIN YEIH"/>
    <property type="match status" value="1"/>
</dbReference>
<protein>
    <submittedName>
        <fullName evidence="8">Putative sulfate exporter family transporter</fullName>
    </submittedName>
</protein>
<feature type="transmembrane region" description="Helical" evidence="7">
    <location>
        <begin position="128"/>
        <end position="149"/>
    </location>
</feature>
<dbReference type="OrthoDB" id="5393513at2"/>
<dbReference type="GO" id="GO:0005886">
    <property type="term" value="C:plasma membrane"/>
    <property type="evidence" value="ECO:0007669"/>
    <property type="project" value="UniProtKB-SubCell"/>
</dbReference>
<accession>A0A2U2DN30</accession>
<feature type="transmembrane region" description="Helical" evidence="7">
    <location>
        <begin position="96"/>
        <end position="116"/>
    </location>
</feature>
<comment type="similarity">
    <text evidence="2">Belongs to the UPF0324 family.</text>
</comment>
<keyword evidence="9" id="KW-1185">Reference proteome</keyword>
<evidence type="ECO:0000313" key="8">
    <source>
        <dbReference type="EMBL" id="PWE54649.1"/>
    </source>
</evidence>
<gene>
    <name evidence="8" type="ORF">DEM27_19220</name>
</gene>
<comment type="caution">
    <text evidence="8">The sequence shown here is derived from an EMBL/GenBank/DDBJ whole genome shotgun (WGS) entry which is preliminary data.</text>
</comment>
<name>A0A2U2DN30_9HYPH</name>
<feature type="transmembrane region" description="Helical" evidence="7">
    <location>
        <begin position="312"/>
        <end position="334"/>
    </location>
</feature>
<sequence length="337" mass="34629">MPEWSILKIIPGLCVAALITLAAQALVLVETFLLGYELMDGLVFAIVLGTLFHTVAGLAPSLKAGVVFSATVVLEIAIVLLGASVSIATIADAGGLMIGIVAGTVILSLLASYGLCRMLGLPDQLATLVACGNSICGNSAIVAAAPVIGARSDDVAASVAFTAALGIVVVILLPPLFPFFRFSEWQYGAFAGMTVYAVPQVLAATAPVGVASVQIGTLVKLLRVLMLGPVILLLRLKKGSNSRQGDRLPFGRLVPWFIVGFFLMMCLRSLAVIPGNVLDVAKSGSTVLTTVSMAALGLSVDMRTVFASGGRVLLAGMLSLATLGMLSVLGLAILHSP</sequence>
<reference evidence="8 9" key="1">
    <citation type="submission" date="2018-05" db="EMBL/GenBank/DDBJ databases">
        <title>The draft genome of strain NS-104.</title>
        <authorList>
            <person name="Hang P."/>
            <person name="Jiang J."/>
        </authorList>
    </citation>
    <scope>NUCLEOTIDE SEQUENCE [LARGE SCALE GENOMIC DNA]</scope>
    <source>
        <strain evidence="8 9">NS-104</strain>
    </source>
</reference>
<feature type="transmembrane region" description="Helical" evidence="7">
    <location>
        <begin position="215"/>
        <end position="234"/>
    </location>
</feature>
<evidence type="ECO:0000256" key="7">
    <source>
        <dbReference type="SAM" id="Phobius"/>
    </source>
</evidence>
<keyword evidence="4 7" id="KW-0812">Transmembrane</keyword>
<feature type="transmembrane region" description="Helical" evidence="7">
    <location>
        <begin position="41"/>
        <end position="59"/>
    </location>
</feature>
<feature type="transmembrane region" description="Helical" evidence="7">
    <location>
        <begin position="189"/>
        <end position="209"/>
    </location>
</feature>
<dbReference type="RefSeq" id="WP_109459869.1">
    <property type="nucleotide sequence ID" value="NZ_QFBC01000009.1"/>
</dbReference>
<dbReference type="InterPro" id="IPR018383">
    <property type="entry name" value="UPF0324_pro"/>
</dbReference>
<dbReference type="Proteomes" id="UP000245252">
    <property type="component" value="Unassembled WGS sequence"/>
</dbReference>
<dbReference type="AlphaFoldDB" id="A0A2U2DN30"/>
<feature type="transmembrane region" description="Helical" evidence="7">
    <location>
        <begin position="254"/>
        <end position="274"/>
    </location>
</feature>
<evidence type="ECO:0000256" key="5">
    <source>
        <dbReference type="ARBA" id="ARBA00022989"/>
    </source>
</evidence>
<dbReference type="PANTHER" id="PTHR30106">
    <property type="entry name" value="INNER MEMBRANE PROTEIN YEIH-RELATED"/>
    <property type="match status" value="1"/>
</dbReference>
<keyword evidence="5 7" id="KW-1133">Transmembrane helix</keyword>
<feature type="transmembrane region" description="Helical" evidence="7">
    <location>
        <begin position="66"/>
        <end position="90"/>
    </location>
</feature>
<evidence type="ECO:0000313" key="9">
    <source>
        <dbReference type="Proteomes" id="UP000245252"/>
    </source>
</evidence>
<comment type="subcellular location">
    <subcellularLocation>
        <location evidence="1">Cell membrane</location>
        <topology evidence="1">Multi-pass membrane protein</topology>
    </subcellularLocation>
</comment>
<organism evidence="8 9">
    <name type="scientific">Metarhizobium album</name>
    <dbReference type="NCBI Taxonomy" id="2182425"/>
    <lineage>
        <taxon>Bacteria</taxon>
        <taxon>Pseudomonadati</taxon>
        <taxon>Pseudomonadota</taxon>
        <taxon>Alphaproteobacteria</taxon>
        <taxon>Hyphomicrobiales</taxon>
        <taxon>Rhizobiaceae</taxon>
        <taxon>Metarhizobium</taxon>
    </lineage>
</organism>
<feature type="transmembrane region" description="Helical" evidence="7">
    <location>
        <begin position="280"/>
        <end position="300"/>
    </location>
</feature>
<evidence type="ECO:0000256" key="2">
    <source>
        <dbReference type="ARBA" id="ARBA00007977"/>
    </source>
</evidence>
<evidence type="ECO:0000256" key="4">
    <source>
        <dbReference type="ARBA" id="ARBA00022692"/>
    </source>
</evidence>
<dbReference type="Pfam" id="PF03601">
    <property type="entry name" value="Cons_hypoth698"/>
    <property type="match status" value="1"/>
</dbReference>
<proteinExistence type="inferred from homology"/>